<protein>
    <submittedName>
        <fullName evidence="1">Uncharacterized protein</fullName>
    </submittedName>
</protein>
<reference evidence="1 2" key="1">
    <citation type="submission" date="2022-01" db="EMBL/GenBank/DDBJ databases">
        <title>A chromosomal length assembly of Cordylochernes scorpioides.</title>
        <authorList>
            <person name="Zeh D."/>
            <person name="Zeh J."/>
        </authorList>
    </citation>
    <scope>NUCLEOTIDE SEQUENCE [LARGE SCALE GENOMIC DNA]</scope>
    <source>
        <strain evidence="1">IN4F17</strain>
        <tissue evidence="1">Whole Body</tissue>
    </source>
</reference>
<accession>A0ABY6KYD3</accession>
<name>A0ABY6KYD3_9ARAC</name>
<evidence type="ECO:0000313" key="1">
    <source>
        <dbReference type="EMBL" id="UYV73893.1"/>
    </source>
</evidence>
<proteinExistence type="predicted"/>
<dbReference type="Proteomes" id="UP001235939">
    <property type="component" value="Chromosome 11"/>
</dbReference>
<evidence type="ECO:0000313" key="2">
    <source>
        <dbReference type="Proteomes" id="UP001235939"/>
    </source>
</evidence>
<dbReference type="EMBL" id="CP092873">
    <property type="protein sequence ID" value="UYV73893.1"/>
    <property type="molecule type" value="Genomic_DNA"/>
</dbReference>
<organism evidence="1 2">
    <name type="scientific">Cordylochernes scorpioides</name>
    <dbReference type="NCBI Taxonomy" id="51811"/>
    <lineage>
        <taxon>Eukaryota</taxon>
        <taxon>Metazoa</taxon>
        <taxon>Ecdysozoa</taxon>
        <taxon>Arthropoda</taxon>
        <taxon>Chelicerata</taxon>
        <taxon>Arachnida</taxon>
        <taxon>Pseudoscorpiones</taxon>
        <taxon>Cheliferoidea</taxon>
        <taxon>Chernetidae</taxon>
        <taxon>Cordylochernes</taxon>
    </lineage>
</organism>
<keyword evidence="2" id="KW-1185">Reference proteome</keyword>
<gene>
    <name evidence="1" type="ORF">LAZ67_11001314</name>
</gene>
<sequence length="212" mass="23588">MVVLLRCRWTSPKISIQLPSLKPGLQVEVPSTRATTDSSEAGAVVVASGEECSTVRVVQAMITMFPNIQRLIVSEYHTTSYNKELNQVVRGLNFKVNMKGNNTSVDQKCILLEEEPKMAPVLSGDHPEARESTTQLDERDLLRAIKAQCQLKSGTDNDFPEWLKVFSLCTKFIFQSSTPHYIIDCIGSSIDELYSSPADTIKSPNLHNDTII</sequence>